<dbReference type="EMBL" id="JAGRYU010000002">
    <property type="protein sequence ID" value="MBU4680698.1"/>
    <property type="molecule type" value="Genomic_DNA"/>
</dbReference>
<dbReference type="Proteomes" id="UP000686327">
    <property type="component" value="Unassembled WGS sequence"/>
</dbReference>
<name>A0ABS6DBX7_9ENTR</name>
<protein>
    <submittedName>
        <fullName evidence="3">WYL domain-containing protein</fullName>
    </submittedName>
</protein>
<evidence type="ECO:0000259" key="2">
    <source>
        <dbReference type="Pfam" id="PF25583"/>
    </source>
</evidence>
<accession>A0ABS6DBX7</accession>
<dbReference type="InterPro" id="IPR051534">
    <property type="entry name" value="CBASS_pafABC_assoc_protein"/>
</dbReference>
<feature type="domain" description="WYL" evidence="1">
    <location>
        <begin position="126"/>
        <end position="183"/>
    </location>
</feature>
<dbReference type="RefSeq" id="WP_216374358.1">
    <property type="nucleotide sequence ID" value="NZ_JAGRYT010000006.1"/>
</dbReference>
<evidence type="ECO:0000259" key="1">
    <source>
        <dbReference type="Pfam" id="PF13280"/>
    </source>
</evidence>
<organism evidence="3 4">
    <name type="scientific">Cedecea davisae</name>
    <dbReference type="NCBI Taxonomy" id="158484"/>
    <lineage>
        <taxon>Bacteria</taxon>
        <taxon>Pseudomonadati</taxon>
        <taxon>Pseudomonadota</taxon>
        <taxon>Gammaproteobacteria</taxon>
        <taxon>Enterobacterales</taxon>
        <taxon>Enterobacteriaceae</taxon>
        <taxon>Cedecea</taxon>
    </lineage>
</organism>
<dbReference type="PROSITE" id="PS52050">
    <property type="entry name" value="WYL"/>
    <property type="match status" value="1"/>
</dbReference>
<dbReference type="InterPro" id="IPR057727">
    <property type="entry name" value="WCX_dom"/>
</dbReference>
<sequence>MKDDTGKKHDLLINRLCETFGALYQGNAIDKNWLCTQFGITERTAYRDLARLAPVLDEISNGRYKLSEHLLPSLHAGHLAEFANFTGVAHLFPYNDGQSLRKRMKNVENITIQGASSRENRPFSELIDKLDKAISGLLEVKYAYRGKNRVVQPYRLINQYGLWYLAAVEDGVLKAFELARIEGFSLSDKRFALDEEVLDELNATTGIRFGKRIEATLWVSAHAAAYVTRRALFPTQRILQTHEDGSLTLTTAISDKHTLFRWLRYWLPDIHIVAPAPLKEDFNKDFQSRVATAQTHKDAETSHLTNLLTE</sequence>
<reference evidence="4" key="1">
    <citation type="submission" date="2023-07" db="EMBL/GenBank/DDBJ databases">
        <title>Cedecea davisae an AmpC producer and its therapeutic implications.</title>
        <authorList>
            <person name="Notter J."/>
        </authorList>
    </citation>
    <scope>NUCLEOTIDE SEQUENCE [LARGE SCALE GENOMIC DNA]</scope>
    <source>
        <strain evidence="4">1</strain>
    </source>
</reference>
<gene>
    <name evidence="3" type="ORF">KC222_01560</name>
</gene>
<dbReference type="Pfam" id="PF13280">
    <property type="entry name" value="WYL"/>
    <property type="match status" value="1"/>
</dbReference>
<dbReference type="PANTHER" id="PTHR34580:SF1">
    <property type="entry name" value="PROTEIN PAFC"/>
    <property type="match status" value="1"/>
</dbReference>
<feature type="domain" description="WCX" evidence="2">
    <location>
        <begin position="212"/>
        <end position="282"/>
    </location>
</feature>
<dbReference type="Pfam" id="PF25583">
    <property type="entry name" value="WCX"/>
    <property type="match status" value="1"/>
</dbReference>
<evidence type="ECO:0000313" key="4">
    <source>
        <dbReference type="Proteomes" id="UP000686327"/>
    </source>
</evidence>
<comment type="caution">
    <text evidence="3">The sequence shown here is derived from an EMBL/GenBank/DDBJ whole genome shotgun (WGS) entry which is preliminary data.</text>
</comment>
<dbReference type="InterPro" id="IPR026881">
    <property type="entry name" value="WYL_dom"/>
</dbReference>
<dbReference type="PANTHER" id="PTHR34580">
    <property type="match status" value="1"/>
</dbReference>
<keyword evidence="4" id="KW-1185">Reference proteome</keyword>
<proteinExistence type="predicted"/>
<evidence type="ECO:0000313" key="3">
    <source>
        <dbReference type="EMBL" id="MBU4680698.1"/>
    </source>
</evidence>